<evidence type="ECO:0000313" key="3">
    <source>
        <dbReference type="EMBL" id="SEW53880.1"/>
    </source>
</evidence>
<evidence type="ECO:0000313" key="4">
    <source>
        <dbReference type="Proteomes" id="UP000199310"/>
    </source>
</evidence>
<name>A0A1I0SB31_9BACT</name>
<dbReference type="OrthoDB" id="618431at2"/>
<comment type="similarity">
    <text evidence="1">Belongs to the N-acylglucosamine 2-epimerase family.</text>
</comment>
<proteinExistence type="inferred from homology"/>
<dbReference type="InterPro" id="IPR034116">
    <property type="entry name" value="AGE_dom"/>
</dbReference>
<evidence type="ECO:0000256" key="1">
    <source>
        <dbReference type="ARBA" id="ARBA00008558"/>
    </source>
</evidence>
<reference evidence="4" key="1">
    <citation type="submission" date="2016-10" db="EMBL/GenBank/DDBJ databases">
        <authorList>
            <person name="Varghese N."/>
            <person name="Submissions S."/>
        </authorList>
    </citation>
    <scope>NUCLEOTIDE SEQUENCE [LARGE SCALE GENOMIC DNA]</scope>
    <source>
        <strain evidence="4">DSM 3695</strain>
    </source>
</reference>
<dbReference type="GO" id="GO:0005975">
    <property type="term" value="P:carbohydrate metabolic process"/>
    <property type="evidence" value="ECO:0007669"/>
    <property type="project" value="InterPro"/>
</dbReference>
<evidence type="ECO:0000256" key="2">
    <source>
        <dbReference type="ARBA" id="ARBA00023235"/>
    </source>
</evidence>
<sequence length="404" mass="47054">MQPSVPYQPQESTPVQQDFNTNYYAGLYKEELLDNILPFWVQHSKDEKNGGYYTCLNRDGSVFDTDKFMWLQGREVWCFSHMFNKVAPRQEWLDMALHGAAFMEKYGRDKNGDWYFSLNEQGQPLVQAYNIFSDCFAAMGFAALDKAAPSDRFKEIALTTFENILRRQHNWKGTYNKAYPGTRSLKGFSLPMILCNLSLEMEHLLGAARVEAFIPTVLHEVMEVFYQPDKKLIVENVYHNGDFSDSFDGRLVNPGHGIEAMWFIMDLAKRLKAPALLRKACDIMLDTLEYGWDKQYGGILYFKDILGKPPQQLEWDQKLWWVHVEALIALAKGFIYTGDPRCAAWFKKVHDYTWQHFRDNQHGEWFGYLNRQGEVLLPLKGGKWKGCFHVPRALYQVYSTFEGQ</sequence>
<dbReference type="EMBL" id="FOJG01000002">
    <property type="protein sequence ID" value="SEW53880.1"/>
    <property type="molecule type" value="Genomic_DNA"/>
</dbReference>
<dbReference type="InterPro" id="IPR012341">
    <property type="entry name" value="6hp_glycosidase-like_sf"/>
</dbReference>
<protein>
    <submittedName>
        <fullName evidence="3">N-acylglucosamine 2-epimerase</fullName>
    </submittedName>
</protein>
<dbReference type="SUPFAM" id="SSF48208">
    <property type="entry name" value="Six-hairpin glycosidases"/>
    <property type="match status" value="1"/>
</dbReference>
<dbReference type="STRING" id="29529.SAMN04488122_5733"/>
<dbReference type="Proteomes" id="UP000199310">
    <property type="component" value="Unassembled WGS sequence"/>
</dbReference>
<accession>A0A1I0SB31</accession>
<dbReference type="FunFam" id="1.50.10.10:FF:000021">
    <property type="entry name" value="N-acylglucosamine 2-epimerase"/>
    <property type="match status" value="1"/>
</dbReference>
<gene>
    <name evidence="3" type="ORF">SAMN04488122_5733</name>
</gene>
<dbReference type="Gene3D" id="1.50.10.10">
    <property type="match status" value="1"/>
</dbReference>
<dbReference type="CDD" id="cd00249">
    <property type="entry name" value="AGE"/>
    <property type="match status" value="1"/>
</dbReference>
<dbReference type="Pfam" id="PF07221">
    <property type="entry name" value="GlcNAc_2-epim"/>
    <property type="match status" value="1"/>
</dbReference>
<dbReference type="GO" id="GO:0016853">
    <property type="term" value="F:isomerase activity"/>
    <property type="evidence" value="ECO:0007669"/>
    <property type="project" value="UniProtKB-KW"/>
</dbReference>
<dbReference type="InterPro" id="IPR010819">
    <property type="entry name" value="AGE/CE"/>
</dbReference>
<keyword evidence="2" id="KW-0413">Isomerase</keyword>
<organism evidence="3 4">
    <name type="scientific">Chitinophaga arvensicola</name>
    <dbReference type="NCBI Taxonomy" id="29529"/>
    <lineage>
        <taxon>Bacteria</taxon>
        <taxon>Pseudomonadati</taxon>
        <taxon>Bacteroidota</taxon>
        <taxon>Chitinophagia</taxon>
        <taxon>Chitinophagales</taxon>
        <taxon>Chitinophagaceae</taxon>
        <taxon>Chitinophaga</taxon>
    </lineage>
</organism>
<dbReference type="AlphaFoldDB" id="A0A1I0SB31"/>
<keyword evidence="4" id="KW-1185">Reference proteome</keyword>
<dbReference type="InterPro" id="IPR008928">
    <property type="entry name" value="6-hairpin_glycosidase_sf"/>
</dbReference>
<dbReference type="RefSeq" id="WP_089901257.1">
    <property type="nucleotide sequence ID" value="NZ_FOJG01000002.1"/>
</dbReference>
<dbReference type="PANTHER" id="PTHR15108">
    <property type="entry name" value="N-ACYLGLUCOSAMINE-2-EPIMERASE"/>
    <property type="match status" value="1"/>
</dbReference>